<evidence type="ECO:0000313" key="7">
    <source>
        <dbReference type="Proteomes" id="UP001583186"/>
    </source>
</evidence>
<evidence type="ECO:0000256" key="1">
    <source>
        <dbReference type="ARBA" id="ARBA00005495"/>
    </source>
</evidence>
<keyword evidence="2" id="KW-0479">Metal-binding</keyword>
<evidence type="ECO:0000313" key="6">
    <source>
        <dbReference type="EMBL" id="KAL1894373.1"/>
    </source>
</evidence>
<proteinExistence type="inferred from homology"/>
<evidence type="ECO:0000259" key="5">
    <source>
        <dbReference type="PROSITE" id="PS51891"/>
    </source>
</evidence>
<evidence type="ECO:0000256" key="3">
    <source>
        <dbReference type="ARBA" id="ARBA00022833"/>
    </source>
</evidence>
<comment type="similarity">
    <text evidence="1">Belongs to the Gfa family.</text>
</comment>
<name>A0ABR3Z2W4_9PEZI</name>
<dbReference type="PANTHER" id="PTHR33337:SF30">
    <property type="entry name" value="DUF636 DOMAIN PROTEIN (AFU_ORTHOLOGUE AFUA_1G03180)"/>
    <property type="match status" value="1"/>
</dbReference>
<dbReference type="Proteomes" id="UP001583186">
    <property type="component" value="Unassembled WGS sequence"/>
</dbReference>
<organism evidence="6 7">
    <name type="scientific">Sporothrix stenoceras</name>
    <dbReference type="NCBI Taxonomy" id="5173"/>
    <lineage>
        <taxon>Eukaryota</taxon>
        <taxon>Fungi</taxon>
        <taxon>Dikarya</taxon>
        <taxon>Ascomycota</taxon>
        <taxon>Pezizomycotina</taxon>
        <taxon>Sordariomycetes</taxon>
        <taxon>Sordariomycetidae</taxon>
        <taxon>Ophiostomatales</taxon>
        <taxon>Ophiostomataceae</taxon>
        <taxon>Sporothrix</taxon>
    </lineage>
</organism>
<gene>
    <name evidence="6" type="ORF">Sste5346_005873</name>
</gene>
<dbReference type="Gene3D" id="3.90.1590.10">
    <property type="entry name" value="glutathione-dependent formaldehyde- activating enzyme (gfa)"/>
    <property type="match status" value="2"/>
</dbReference>
<comment type="caution">
    <text evidence="6">The sequence shown here is derived from an EMBL/GenBank/DDBJ whole genome shotgun (WGS) entry which is preliminary data.</text>
</comment>
<sequence length="352" mass="39118">MPIRFDISCLCGTVAQSLTARPPPGHDPSKPIPITICHCNTCRQTSGVLCTSYCPIERPDDDKLDLLTVYTSSPGTERYFCKTCGCHVIRRRQSSAEDDGDLWEVATGVIADERRDDDDNTENDNDTPVLEYVRHEHVDDTGDGGLAVWMPTVGDRTMDGYEEPQLTADTVDSTTPTAWTVSASCHCGAVQFDIRPPDYDLAASRHPHSAFADLLVPYATTDPAITANPEDVKWWLRPSQDDQTKTTRWLAGTCACRSCRLATGFEIQTWTFVPRICIMVKGEPLTFNNGGNSNGNTPPKLSAYESSHGVERNFCNCCGATVFWHDVWRPDLIDISKQHEVAMDRVHDEDRS</sequence>
<protein>
    <recommendedName>
        <fullName evidence="5">CENP-V/GFA domain-containing protein</fullName>
    </recommendedName>
</protein>
<feature type="domain" description="CENP-V/GFA" evidence="5">
    <location>
        <begin position="5"/>
        <end position="139"/>
    </location>
</feature>
<dbReference type="SUPFAM" id="SSF51316">
    <property type="entry name" value="Mss4-like"/>
    <property type="match status" value="2"/>
</dbReference>
<keyword evidence="3" id="KW-0862">Zinc</keyword>
<dbReference type="Pfam" id="PF04828">
    <property type="entry name" value="GFA"/>
    <property type="match status" value="1"/>
</dbReference>
<dbReference type="EMBL" id="JAWCUI010000033">
    <property type="protein sequence ID" value="KAL1894373.1"/>
    <property type="molecule type" value="Genomic_DNA"/>
</dbReference>
<reference evidence="6 7" key="1">
    <citation type="journal article" date="2024" name="IMA Fungus">
        <title>IMA Genome - F19 : A genome assembly and annotation guide to empower mycologists, including annotated draft genome sequences of Ceratocystis pirilliformis, Diaporthe australafricana, Fusarium ophioides, Paecilomyces lecythidis, and Sporothrix stenoceras.</title>
        <authorList>
            <person name="Aylward J."/>
            <person name="Wilson A.M."/>
            <person name="Visagie C.M."/>
            <person name="Spraker J."/>
            <person name="Barnes I."/>
            <person name="Buitendag C."/>
            <person name="Ceriani C."/>
            <person name="Del Mar Angel L."/>
            <person name="du Plessis D."/>
            <person name="Fuchs T."/>
            <person name="Gasser K."/>
            <person name="Kramer D."/>
            <person name="Li W."/>
            <person name="Munsamy K."/>
            <person name="Piso A."/>
            <person name="Price J.L."/>
            <person name="Sonnekus B."/>
            <person name="Thomas C."/>
            <person name="van der Nest A."/>
            <person name="van Dijk A."/>
            <person name="van Heerden A."/>
            <person name="van Vuuren N."/>
            <person name="Yilmaz N."/>
            <person name="Duong T.A."/>
            <person name="van der Merwe N.A."/>
            <person name="Wingfield M.J."/>
            <person name="Wingfield B.D."/>
        </authorList>
    </citation>
    <scope>NUCLEOTIDE SEQUENCE [LARGE SCALE GENOMIC DNA]</scope>
    <source>
        <strain evidence="6 7">CMW 5346</strain>
    </source>
</reference>
<dbReference type="PROSITE" id="PS51891">
    <property type="entry name" value="CENP_V_GFA"/>
    <property type="match status" value="1"/>
</dbReference>
<keyword evidence="7" id="KW-1185">Reference proteome</keyword>
<evidence type="ECO:0000256" key="4">
    <source>
        <dbReference type="ARBA" id="ARBA00023239"/>
    </source>
</evidence>
<dbReference type="PANTHER" id="PTHR33337">
    <property type="entry name" value="GFA DOMAIN-CONTAINING PROTEIN"/>
    <property type="match status" value="1"/>
</dbReference>
<dbReference type="InterPro" id="IPR011057">
    <property type="entry name" value="Mss4-like_sf"/>
</dbReference>
<dbReference type="InterPro" id="IPR006913">
    <property type="entry name" value="CENP-V/GFA"/>
</dbReference>
<evidence type="ECO:0000256" key="2">
    <source>
        <dbReference type="ARBA" id="ARBA00022723"/>
    </source>
</evidence>
<keyword evidence="4" id="KW-0456">Lyase</keyword>
<accession>A0ABR3Z2W4</accession>